<dbReference type="STRING" id="28136.SAMN02745202_02148"/>
<dbReference type="PANTHER" id="PTHR42852">
    <property type="entry name" value="THIOL:DISULFIDE INTERCHANGE PROTEIN DSBE"/>
    <property type="match status" value="1"/>
</dbReference>
<dbReference type="PROSITE" id="PS51257">
    <property type="entry name" value="PROKAR_LIPOPROTEIN"/>
    <property type="match status" value="1"/>
</dbReference>
<evidence type="ECO:0000256" key="4">
    <source>
        <dbReference type="ARBA" id="ARBA00023284"/>
    </source>
</evidence>
<dbReference type="Pfam" id="PF00578">
    <property type="entry name" value="AhpC-TSA"/>
    <property type="match status" value="1"/>
</dbReference>
<evidence type="ECO:0000256" key="3">
    <source>
        <dbReference type="ARBA" id="ARBA00023157"/>
    </source>
</evidence>
<name>A0A1T4R958_9BACT</name>
<dbReference type="Proteomes" id="UP000190065">
    <property type="component" value="Unassembled WGS sequence"/>
</dbReference>
<evidence type="ECO:0000259" key="5">
    <source>
        <dbReference type="Pfam" id="PF00578"/>
    </source>
</evidence>
<keyword evidence="3" id="KW-1015">Disulfide bond</keyword>
<organism evidence="7 8">
    <name type="scientific">Segatella oulorum</name>
    <dbReference type="NCBI Taxonomy" id="28136"/>
    <lineage>
        <taxon>Bacteria</taxon>
        <taxon>Pseudomonadati</taxon>
        <taxon>Bacteroidota</taxon>
        <taxon>Bacteroidia</taxon>
        <taxon>Bacteroidales</taxon>
        <taxon>Prevotellaceae</taxon>
        <taxon>Segatella</taxon>
    </lineage>
</organism>
<feature type="domain" description="Alkyl hydroperoxide reductase subunit C/ Thiol specific antioxidant" evidence="5">
    <location>
        <begin position="259"/>
        <end position="370"/>
    </location>
</feature>
<evidence type="ECO:0000256" key="1">
    <source>
        <dbReference type="ARBA" id="ARBA00004196"/>
    </source>
</evidence>
<dbReference type="InterPro" id="IPR000866">
    <property type="entry name" value="AhpC/TSA"/>
</dbReference>
<comment type="subcellular location">
    <subcellularLocation>
        <location evidence="1">Cell envelope</location>
    </subcellularLocation>
</comment>
<keyword evidence="2" id="KW-0201">Cytochrome c-type biogenesis</keyword>
<dbReference type="CDD" id="cd02966">
    <property type="entry name" value="TlpA_like_family"/>
    <property type="match status" value="1"/>
</dbReference>
<accession>A0A1T4R958</accession>
<dbReference type="SUPFAM" id="SSF52833">
    <property type="entry name" value="Thioredoxin-like"/>
    <property type="match status" value="1"/>
</dbReference>
<evidence type="ECO:0000313" key="7">
    <source>
        <dbReference type="EMBL" id="SKA12469.1"/>
    </source>
</evidence>
<feature type="domain" description="DUF4369" evidence="6">
    <location>
        <begin position="24"/>
        <end position="114"/>
    </location>
</feature>
<dbReference type="InterPro" id="IPR050553">
    <property type="entry name" value="Thioredoxin_ResA/DsbE_sf"/>
</dbReference>
<dbReference type="EMBL" id="FUXK01000029">
    <property type="protein sequence ID" value="SKA12469.1"/>
    <property type="molecule type" value="Genomic_DNA"/>
</dbReference>
<dbReference type="InterPro" id="IPR036249">
    <property type="entry name" value="Thioredoxin-like_sf"/>
</dbReference>
<dbReference type="PANTHER" id="PTHR42852:SF6">
    <property type="entry name" value="THIOL:DISULFIDE INTERCHANGE PROTEIN DSBE"/>
    <property type="match status" value="1"/>
</dbReference>
<proteinExistence type="predicted"/>
<dbReference type="Gene3D" id="3.40.30.10">
    <property type="entry name" value="Glutaredoxin"/>
    <property type="match status" value="1"/>
</dbReference>
<dbReference type="AlphaFoldDB" id="A0A1T4R958"/>
<dbReference type="eggNOG" id="COG1225">
    <property type="taxonomic scope" value="Bacteria"/>
</dbReference>
<dbReference type="GO" id="GO:0017004">
    <property type="term" value="P:cytochrome complex assembly"/>
    <property type="evidence" value="ECO:0007669"/>
    <property type="project" value="UniProtKB-KW"/>
</dbReference>
<reference evidence="7 8" key="1">
    <citation type="submission" date="2017-02" db="EMBL/GenBank/DDBJ databases">
        <authorList>
            <person name="Peterson S.W."/>
        </authorList>
    </citation>
    <scope>NUCLEOTIDE SEQUENCE [LARGE SCALE GENOMIC DNA]</scope>
    <source>
        <strain evidence="7 8">ATCC 43324</strain>
    </source>
</reference>
<dbReference type="Pfam" id="PF14289">
    <property type="entry name" value="DUF4369"/>
    <property type="match status" value="1"/>
</dbReference>
<gene>
    <name evidence="7" type="ORF">SAMN02745202_02148</name>
</gene>
<dbReference type="InterPro" id="IPR025380">
    <property type="entry name" value="DUF4369"/>
</dbReference>
<evidence type="ECO:0000313" key="8">
    <source>
        <dbReference type="Proteomes" id="UP000190065"/>
    </source>
</evidence>
<dbReference type="GO" id="GO:0030313">
    <property type="term" value="C:cell envelope"/>
    <property type="evidence" value="ECO:0007669"/>
    <property type="project" value="UniProtKB-SubCell"/>
</dbReference>
<sequence>MKHFCMAVVAIAAITLTACNNKKYHIEGEISQAQDSMLYFENMSLNGPVVVDSTKLDANGHFNFSGEAAQAPEFYRLRIAGQIINLAVDSTESITIKAAYPTMSRQYEVTGSDECKQIQTLSILQQNLQSRIDAIAKNPNLGIDAVEDSVANVIESYKNNIKLNYIFKAPMRAYAYFALFQTVVLGNNELLIFNPRNNKEDNKVYAAVATSWDTFYPKAERGVNLHNIAIQGMKDARILQAEQQPAQIDPNKVKVSGIIDIALADNHGKVRRLSDLAGKVVLLDFHLFATDQSPKRIMMLRDLYNKYHARGLEIYQISIDPDEHFWKTQTEALPWISVRDDAGAQSPILAQYNVQSIPTFFLIGKDNTLKLRNTQIKDINAAIQSLL</sequence>
<evidence type="ECO:0000259" key="6">
    <source>
        <dbReference type="Pfam" id="PF14289"/>
    </source>
</evidence>
<protein>
    <submittedName>
        <fullName evidence="7">Peroxiredoxin</fullName>
    </submittedName>
</protein>
<keyword evidence="4" id="KW-0676">Redox-active center</keyword>
<evidence type="ECO:0000256" key="2">
    <source>
        <dbReference type="ARBA" id="ARBA00022748"/>
    </source>
</evidence>